<evidence type="ECO:0000313" key="8">
    <source>
        <dbReference type="EMBL" id="KAB1435920.1"/>
    </source>
</evidence>
<gene>
    <name evidence="8" type="ORF">F7O84_16220</name>
</gene>
<feature type="transmembrane region" description="Helical" evidence="6">
    <location>
        <begin position="97"/>
        <end position="117"/>
    </location>
</feature>
<keyword evidence="2 6" id="KW-1003">Cell membrane</keyword>
<feature type="transmembrane region" description="Helical" evidence="6">
    <location>
        <begin position="623"/>
        <end position="645"/>
    </location>
</feature>
<evidence type="ECO:0000256" key="1">
    <source>
        <dbReference type="ARBA" id="ARBA00004651"/>
    </source>
</evidence>
<sequence length="692" mass="79141">MENYLARFIVEKRVEMSSSRESFQICRFCQMEVLTLDKNLYAKLAITNIKKNKEINLPYVIAIIVITIMYYLVIAMLYNDGLKDIPSSAWLKMCFTIANRLITIITFIFVIYINSFLIKKRLKEFGVYNILGLEKKHIIYVMLIENSIIFFGAVLIGLVLGTILGKLSFLILLKICHTTTDSSFIISLKPYWMTMILYGILFFICFILNSIIILRNKTIDLLHREKYGEKKLKGTILFTIIGLLLLGWAYYKANTLDNYMQAIGVFFPAVLAVIVATYFLFMSGSIVLLKILKKNKSFYYKTKNFISTSSLIYRMKQNAVGLANICILSTMAIVTASGCASLYAGQETIMRELHPFDMTIEAQADLFSKEVLSEMAKQYRITLQDYFEFEAIQGAFLKIDNTITKIDRNKEAILSLDNKNIYNLIAMSQDEYNRVCNTSLSLENGQVALASLDDISVYQNGLYAEGKFYEVASIMEESPLLTGKYRNLKQTIYVVFNTSQEAVDFTNLVYENPYDETKLVDLQYINYEGEENDRVLFSSEILNKADSSTLVSNIDTDRVEAYATYGGIIFIGVFFIIIFLTITILIIYFKQVTEGYDDRERFVILQKVGMDASMVKQAINRQIIIVFFMPLIMALVHLSAASNIIKSMMTAFYLVDISLIFKCIGATSAVFAVIYIIVYKLTAKTYFKIVKF</sequence>
<comment type="caution">
    <text evidence="8">The sequence shown here is derived from an EMBL/GenBank/DDBJ whole genome shotgun (WGS) entry which is preliminary data.</text>
</comment>
<reference evidence="8 9" key="2">
    <citation type="submission" date="2020-02" db="EMBL/GenBank/DDBJ databases">
        <title>Candidatus Galacturonibacter soehngenii shows hetero-acetogenic catabolism of galacturonic acid but lacks a canonical carbon monoxide dehydrogenase/acetyl-CoA synthase complex.</title>
        <authorList>
            <person name="Diender M."/>
            <person name="Stouten G.R."/>
            <person name="Petersen J.F."/>
            <person name="Nielsen P.H."/>
            <person name="Dueholm M.S."/>
            <person name="Pronk J.T."/>
            <person name="Van Loosdrecht M.C.M."/>
        </authorList>
    </citation>
    <scope>NUCLEOTIDE SEQUENCE [LARGE SCALE GENOMIC DNA]</scope>
    <source>
        <strain evidence="8">GalUA</strain>
    </source>
</reference>
<feature type="domain" description="ABC3 transporter permease C-terminal" evidence="7">
    <location>
        <begin position="101"/>
        <end position="215"/>
    </location>
</feature>
<feature type="transmembrane region" description="Helical" evidence="6">
    <location>
        <begin position="191"/>
        <end position="214"/>
    </location>
</feature>
<dbReference type="PIRSF" id="PIRSF018968">
    <property type="entry name" value="ABC_permease_BceB"/>
    <property type="match status" value="1"/>
</dbReference>
<organism evidence="8 9">
    <name type="scientific">Candidatus Galacturonatibacter soehngenii</name>
    <dbReference type="NCBI Taxonomy" id="2307010"/>
    <lineage>
        <taxon>Bacteria</taxon>
        <taxon>Bacillati</taxon>
        <taxon>Bacillota</taxon>
        <taxon>Clostridia</taxon>
        <taxon>Lachnospirales</taxon>
        <taxon>Lachnospiraceae</taxon>
        <taxon>Candidatus Galacturonatibacter</taxon>
    </lineage>
</organism>
<keyword evidence="5 6" id="KW-0472">Membrane</keyword>
<comment type="subcellular location">
    <subcellularLocation>
        <location evidence="1 6">Cell membrane</location>
        <topology evidence="1 6">Multi-pass membrane protein</topology>
    </subcellularLocation>
</comment>
<evidence type="ECO:0000256" key="4">
    <source>
        <dbReference type="ARBA" id="ARBA00022989"/>
    </source>
</evidence>
<evidence type="ECO:0000259" key="7">
    <source>
        <dbReference type="Pfam" id="PF02687"/>
    </source>
</evidence>
<dbReference type="GO" id="GO:0055085">
    <property type="term" value="P:transmembrane transport"/>
    <property type="evidence" value="ECO:0007669"/>
    <property type="project" value="UniProtKB-UniRule"/>
</dbReference>
<name>A0A7V7QIF9_9FIRM</name>
<feature type="transmembrane region" description="Helical" evidence="6">
    <location>
        <begin position="263"/>
        <end position="289"/>
    </location>
</feature>
<dbReference type="OrthoDB" id="9781780at2"/>
<protein>
    <submittedName>
        <fullName evidence="8">FtsX-like permease family protein</fullName>
    </submittedName>
</protein>
<dbReference type="GO" id="GO:0005886">
    <property type="term" value="C:plasma membrane"/>
    <property type="evidence" value="ECO:0007669"/>
    <property type="project" value="UniProtKB-SubCell"/>
</dbReference>
<keyword evidence="6" id="KW-0813">Transport</keyword>
<keyword evidence="9" id="KW-1185">Reference proteome</keyword>
<dbReference type="AlphaFoldDB" id="A0A7V7QIF9"/>
<dbReference type="PANTHER" id="PTHR46795:SF3">
    <property type="entry name" value="ABC TRANSPORTER PERMEASE"/>
    <property type="match status" value="1"/>
</dbReference>
<dbReference type="InterPro" id="IPR052536">
    <property type="entry name" value="ABC-4_Integral_Memb_Prot"/>
</dbReference>
<evidence type="ECO:0000256" key="3">
    <source>
        <dbReference type="ARBA" id="ARBA00022692"/>
    </source>
</evidence>
<evidence type="ECO:0000256" key="2">
    <source>
        <dbReference type="ARBA" id="ARBA00022475"/>
    </source>
</evidence>
<reference evidence="8 9" key="1">
    <citation type="submission" date="2019-09" db="EMBL/GenBank/DDBJ databases">
        <authorList>
            <person name="Valk L.C."/>
        </authorList>
    </citation>
    <scope>NUCLEOTIDE SEQUENCE [LARGE SCALE GENOMIC DNA]</scope>
    <source>
        <strain evidence="8">GalUA</strain>
    </source>
</reference>
<feature type="transmembrane region" description="Helical" evidence="6">
    <location>
        <begin position="138"/>
        <end position="164"/>
    </location>
</feature>
<dbReference type="Pfam" id="PF02687">
    <property type="entry name" value="FtsX"/>
    <property type="match status" value="1"/>
</dbReference>
<evidence type="ECO:0000313" key="9">
    <source>
        <dbReference type="Proteomes" id="UP000461768"/>
    </source>
</evidence>
<evidence type="ECO:0000256" key="6">
    <source>
        <dbReference type="PIRNR" id="PIRNR018968"/>
    </source>
</evidence>
<accession>A0A7V7QIF9</accession>
<evidence type="ECO:0000256" key="5">
    <source>
        <dbReference type="ARBA" id="ARBA00023136"/>
    </source>
</evidence>
<feature type="transmembrane region" description="Helical" evidence="6">
    <location>
        <begin position="651"/>
        <end position="678"/>
    </location>
</feature>
<dbReference type="InterPro" id="IPR003838">
    <property type="entry name" value="ABC3_permease_C"/>
</dbReference>
<feature type="transmembrane region" description="Helical" evidence="6">
    <location>
        <begin position="319"/>
        <end position="344"/>
    </location>
</feature>
<dbReference type="PANTHER" id="PTHR46795">
    <property type="entry name" value="ABC TRANSPORTER PERMEASE-RELATED-RELATED"/>
    <property type="match status" value="1"/>
</dbReference>
<dbReference type="Proteomes" id="UP000461768">
    <property type="component" value="Unassembled WGS sequence"/>
</dbReference>
<feature type="transmembrane region" description="Helical" evidence="6">
    <location>
        <begin position="57"/>
        <end position="77"/>
    </location>
</feature>
<feature type="transmembrane region" description="Helical" evidence="6">
    <location>
        <begin position="234"/>
        <end position="251"/>
    </location>
</feature>
<dbReference type="EMBL" id="WAGX01000007">
    <property type="protein sequence ID" value="KAB1435920.1"/>
    <property type="molecule type" value="Genomic_DNA"/>
</dbReference>
<keyword evidence="3 6" id="KW-0812">Transmembrane</keyword>
<proteinExistence type="inferred from homology"/>
<comment type="similarity">
    <text evidence="6">Belongs to the ABC-4 integral membrane protein family.</text>
</comment>
<keyword evidence="4 6" id="KW-1133">Transmembrane helix</keyword>
<dbReference type="InterPro" id="IPR027022">
    <property type="entry name" value="ABC_permease_BceB-typ"/>
</dbReference>
<feature type="transmembrane region" description="Helical" evidence="6">
    <location>
        <begin position="562"/>
        <end position="589"/>
    </location>
</feature>